<keyword evidence="1" id="KW-0472">Membrane</keyword>
<dbReference type="EMBL" id="SMMG02000009">
    <property type="protein sequence ID" value="KAA3462259.1"/>
    <property type="molecule type" value="Genomic_DNA"/>
</dbReference>
<keyword evidence="2" id="KW-0695">RNA-directed DNA polymerase</keyword>
<keyword evidence="2" id="KW-0548">Nucleotidyltransferase</keyword>
<comment type="caution">
    <text evidence="2">The sequence shown here is derived from an EMBL/GenBank/DDBJ whole genome shotgun (WGS) entry which is preliminary data.</text>
</comment>
<dbReference type="Proteomes" id="UP000325315">
    <property type="component" value="Unassembled WGS sequence"/>
</dbReference>
<organism evidence="2 3">
    <name type="scientific">Gossypium australe</name>
    <dbReference type="NCBI Taxonomy" id="47621"/>
    <lineage>
        <taxon>Eukaryota</taxon>
        <taxon>Viridiplantae</taxon>
        <taxon>Streptophyta</taxon>
        <taxon>Embryophyta</taxon>
        <taxon>Tracheophyta</taxon>
        <taxon>Spermatophyta</taxon>
        <taxon>Magnoliopsida</taxon>
        <taxon>eudicotyledons</taxon>
        <taxon>Gunneridae</taxon>
        <taxon>Pentapetalae</taxon>
        <taxon>rosids</taxon>
        <taxon>malvids</taxon>
        <taxon>Malvales</taxon>
        <taxon>Malvaceae</taxon>
        <taxon>Malvoideae</taxon>
        <taxon>Gossypium</taxon>
    </lineage>
</organism>
<dbReference type="OrthoDB" id="1935929at2759"/>
<dbReference type="AlphaFoldDB" id="A0A5B6UWT0"/>
<gene>
    <name evidence="2" type="ORF">EPI10_028758</name>
</gene>
<feature type="transmembrane region" description="Helical" evidence="1">
    <location>
        <begin position="59"/>
        <end position="76"/>
    </location>
</feature>
<reference evidence="3" key="1">
    <citation type="journal article" date="2019" name="Plant Biotechnol. J.">
        <title>Genome sequencing of the Australian wild diploid species Gossypium australe highlights disease resistance and delayed gland morphogenesis.</title>
        <authorList>
            <person name="Cai Y."/>
            <person name="Cai X."/>
            <person name="Wang Q."/>
            <person name="Wang P."/>
            <person name="Zhang Y."/>
            <person name="Cai C."/>
            <person name="Xu Y."/>
            <person name="Wang K."/>
            <person name="Zhou Z."/>
            <person name="Wang C."/>
            <person name="Geng S."/>
            <person name="Li B."/>
            <person name="Dong Q."/>
            <person name="Hou Y."/>
            <person name="Wang H."/>
            <person name="Ai P."/>
            <person name="Liu Z."/>
            <person name="Yi F."/>
            <person name="Sun M."/>
            <person name="An G."/>
            <person name="Cheng J."/>
            <person name="Zhang Y."/>
            <person name="Shi Q."/>
            <person name="Xie Y."/>
            <person name="Shi X."/>
            <person name="Chang Y."/>
            <person name="Huang F."/>
            <person name="Chen Y."/>
            <person name="Hong S."/>
            <person name="Mi L."/>
            <person name="Sun Q."/>
            <person name="Zhang L."/>
            <person name="Zhou B."/>
            <person name="Peng R."/>
            <person name="Zhang X."/>
            <person name="Liu F."/>
        </authorList>
    </citation>
    <scope>NUCLEOTIDE SEQUENCE [LARGE SCALE GENOMIC DNA]</scope>
    <source>
        <strain evidence="3">cv. PA1801</strain>
    </source>
</reference>
<protein>
    <submittedName>
        <fullName evidence="2">Reverse transcriptase</fullName>
    </submittedName>
</protein>
<keyword evidence="2" id="KW-0808">Transferase</keyword>
<keyword evidence="1" id="KW-0812">Transmembrane</keyword>
<keyword evidence="3" id="KW-1185">Reference proteome</keyword>
<keyword evidence="1" id="KW-1133">Transmembrane helix</keyword>
<dbReference type="GO" id="GO:0003964">
    <property type="term" value="F:RNA-directed DNA polymerase activity"/>
    <property type="evidence" value="ECO:0007669"/>
    <property type="project" value="UniProtKB-KW"/>
</dbReference>
<name>A0A5B6UWT0_9ROSI</name>
<evidence type="ECO:0000256" key="1">
    <source>
        <dbReference type="SAM" id="Phobius"/>
    </source>
</evidence>
<evidence type="ECO:0000313" key="2">
    <source>
        <dbReference type="EMBL" id="KAA3462259.1"/>
    </source>
</evidence>
<evidence type="ECO:0000313" key="3">
    <source>
        <dbReference type="Proteomes" id="UP000325315"/>
    </source>
</evidence>
<proteinExistence type="predicted"/>
<sequence>MDEEERLPRDRGLMEEFRVALVESQLEDMGYLGPRFTWERINLSKNNIRERLDRGVANLAWWMFYPIFLFITYRILSSITDWVEQLKKQKAGLSRNFVKRLDHLGNLDKNDETLSKLINVKLHLNMVIEKEKLYWEQRARANRLKMGDQNTTFFHKFASKQHHTNYIRGLQKDG</sequence>
<accession>A0A5B6UWT0</accession>